<dbReference type="EMBL" id="SHMC01000002">
    <property type="protein sequence ID" value="TAA27092.1"/>
    <property type="molecule type" value="Genomic_DNA"/>
</dbReference>
<evidence type="ECO:0000259" key="3">
    <source>
        <dbReference type="Pfam" id="PF13226"/>
    </source>
</evidence>
<dbReference type="SMART" id="SM00028">
    <property type="entry name" value="TPR"/>
    <property type="match status" value="3"/>
</dbReference>
<feature type="chain" id="PRO_5020248217" evidence="2">
    <location>
        <begin position="21"/>
        <end position="524"/>
    </location>
</feature>
<dbReference type="OrthoDB" id="6020252at2"/>
<dbReference type="AlphaFoldDB" id="A0A4V2HDF0"/>
<gene>
    <name evidence="4" type="ORF">EA660_07800</name>
</gene>
<dbReference type="Proteomes" id="UP000292627">
    <property type="component" value="Unassembled WGS sequence"/>
</dbReference>
<reference evidence="4 5" key="1">
    <citation type="submission" date="2019-02" db="EMBL/GenBank/DDBJ databases">
        <title>WGS of Pseudoxanthomonas species novum from clinical isolates.</title>
        <authorList>
            <person name="Bernier A.-M."/>
            <person name="Bernard K."/>
            <person name="Vachon A."/>
        </authorList>
    </citation>
    <scope>NUCLEOTIDE SEQUENCE [LARGE SCALE GENOMIC DNA]</scope>
    <source>
        <strain evidence="4 5">NML171200</strain>
    </source>
</reference>
<dbReference type="InterPro" id="IPR011990">
    <property type="entry name" value="TPR-like_helical_dom_sf"/>
</dbReference>
<dbReference type="Pfam" id="PF14559">
    <property type="entry name" value="TPR_19"/>
    <property type="match status" value="1"/>
</dbReference>
<sequence length="524" mass="56878">MEASRLPSLLWAAVSWAAFAGLGGCQAGSTPPALQTANAASVPPWSKDEAAAYLAKITEVAAISDAHARCIAAPDLPGNRWPSGAARSRCDALLEGPWPIDRIEALLSEPDGGKQLDQAFSSAQAAYAQAPRQHPEWERAFEAFESHSRDLPEVSKTAEAWLSQSPQSVYAMTAVGLAYLDNAWRQRGGGFISETSRQQLAAMQRWLDRARPVLQEAVAIDPHQGYACAGLLDIVRMGSGPPLGQETVERCAQAEPDLPNYLNALRLAAMPRWGGNWQALASFDAFIEAPAQQNPALAYMRHTTLLEQGMALQRDKQRAAALPLMIAVATDAPHGAALAGAARALLEAGQFDDAMVYMTQAVRFEPRNVAVLNELGEMYQKHGDHAQAVRILQHTVDRGLASPGTYTKLAVSAEKLGDYATAKQAYTVLLQEPRHRQWAQTCLCDIVVRREHNPSGALACTRELVAALPDDPMANFMRAWVLTQQHDPGAEAAAQRFFSLPQGSDPRQAQMTTQLQELRAGKRQ</sequence>
<accession>A0A4V2HDF0</accession>
<feature type="domain" description="DUF4034" evidence="3">
    <location>
        <begin position="115"/>
        <end position="235"/>
    </location>
</feature>
<dbReference type="Pfam" id="PF13226">
    <property type="entry name" value="DUF4034"/>
    <property type="match status" value="1"/>
</dbReference>
<evidence type="ECO:0000313" key="4">
    <source>
        <dbReference type="EMBL" id="TAA27092.1"/>
    </source>
</evidence>
<dbReference type="PROSITE" id="PS50005">
    <property type="entry name" value="TPR"/>
    <property type="match status" value="1"/>
</dbReference>
<proteinExistence type="predicted"/>
<feature type="signal peptide" evidence="2">
    <location>
        <begin position="1"/>
        <end position="20"/>
    </location>
</feature>
<keyword evidence="2" id="KW-0732">Signal</keyword>
<evidence type="ECO:0000313" key="5">
    <source>
        <dbReference type="Proteomes" id="UP000292627"/>
    </source>
</evidence>
<comment type="caution">
    <text evidence="4">The sequence shown here is derived from an EMBL/GenBank/DDBJ whole genome shotgun (WGS) entry which is preliminary data.</text>
</comment>
<dbReference type="InterPro" id="IPR019734">
    <property type="entry name" value="TPR_rpt"/>
</dbReference>
<dbReference type="SUPFAM" id="SSF48452">
    <property type="entry name" value="TPR-like"/>
    <property type="match status" value="1"/>
</dbReference>
<keyword evidence="1" id="KW-0802">TPR repeat</keyword>
<organism evidence="4 5">
    <name type="scientific">Pseudoxanthomonas winnipegensis</name>
    <dbReference type="NCBI Taxonomy" id="2480810"/>
    <lineage>
        <taxon>Bacteria</taxon>
        <taxon>Pseudomonadati</taxon>
        <taxon>Pseudomonadota</taxon>
        <taxon>Gammaproteobacteria</taxon>
        <taxon>Lysobacterales</taxon>
        <taxon>Lysobacteraceae</taxon>
        <taxon>Pseudoxanthomonas</taxon>
    </lineage>
</organism>
<dbReference type="RefSeq" id="WP_130550940.1">
    <property type="nucleotide sequence ID" value="NZ_SHMC01000002.1"/>
</dbReference>
<dbReference type="InterPro" id="IPR025115">
    <property type="entry name" value="DUF4034"/>
</dbReference>
<evidence type="ECO:0000256" key="2">
    <source>
        <dbReference type="SAM" id="SignalP"/>
    </source>
</evidence>
<feature type="repeat" description="TPR" evidence="1">
    <location>
        <begin position="335"/>
        <end position="368"/>
    </location>
</feature>
<dbReference type="PROSITE" id="PS51257">
    <property type="entry name" value="PROKAR_LIPOPROTEIN"/>
    <property type="match status" value="1"/>
</dbReference>
<protein>
    <submittedName>
        <fullName evidence="4">DUF4034 domain-containing protein</fullName>
    </submittedName>
</protein>
<dbReference type="Gene3D" id="1.25.40.10">
    <property type="entry name" value="Tetratricopeptide repeat domain"/>
    <property type="match status" value="1"/>
</dbReference>
<name>A0A4V2HDF0_9GAMM</name>
<evidence type="ECO:0000256" key="1">
    <source>
        <dbReference type="PROSITE-ProRule" id="PRU00339"/>
    </source>
</evidence>